<gene>
    <name evidence="2" type="ORF">HGM15179_020850</name>
</gene>
<feature type="domain" description="NAD(P)-binding" evidence="1">
    <location>
        <begin position="2"/>
        <end position="109"/>
    </location>
</feature>
<dbReference type="EMBL" id="SWJQ01002707">
    <property type="protein sequence ID" value="TRZ06257.1"/>
    <property type="molecule type" value="Genomic_DNA"/>
</dbReference>
<keyword evidence="3" id="KW-1185">Reference proteome</keyword>
<dbReference type="PANTHER" id="PTHR43355">
    <property type="entry name" value="FLAVIN REDUCTASE (NADPH)"/>
    <property type="match status" value="1"/>
</dbReference>
<dbReference type="Proteomes" id="UP000796761">
    <property type="component" value="Unassembled WGS sequence"/>
</dbReference>
<proteinExistence type="predicted"/>
<dbReference type="Gene3D" id="3.40.50.720">
    <property type="entry name" value="NAD(P)-binding Rossmann-like Domain"/>
    <property type="match status" value="1"/>
</dbReference>
<dbReference type="InterPro" id="IPR051606">
    <property type="entry name" value="Polyketide_Oxido-like"/>
</dbReference>
<dbReference type="GO" id="GO:0004074">
    <property type="term" value="F:biliverdin reductase [NAD(P)H] activity"/>
    <property type="evidence" value="ECO:0007669"/>
    <property type="project" value="TreeGrafter"/>
</dbReference>
<evidence type="ECO:0000313" key="3">
    <source>
        <dbReference type="Proteomes" id="UP000796761"/>
    </source>
</evidence>
<dbReference type="Pfam" id="PF13460">
    <property type="entry name" value="NAD_binding_10"/>
    <property type="match status" value="1"/>
</dbReference>
<sequence length="126" mass="13613">MSEGTRNIVGAMAEHGVPKVVACMSAFLLWDPQKVPQRLRAVTEDHLRMEKILEESGLGCVFVMPPHIAVDQPLTAAYDVTVGAAGGPGSSRVISAPDLGHFMLSCLRDTKFDGKKVYVSGKYPKE</sequence>
<dbReference type="InterPro" id="IPR016040">
    <property type="entry name" value="NAD(P)-bd_dom"/>
</dbReference>
<dbReference type="PANTHER" id="PTHR43355:SF2">
    <property type="entry name" value="FLAVIN REDUCTASE (NADPH)"/>
    <property type="match status" value="1"/>
</dbReference>
<dbReference type="GO" id="GO:0042602">
    <property type="term" value="F:riboflavin reductase (NADPH) activity"/>
    <property type="evidence" value="ECO:0007669"/>
    <property type="project" value="TreeGrafter"/>
</dbReference>
<dbReference type="AlphaFoldDB" id="A0A8K1D765"/>
<name>A0A8K1D765_9PASS</name>
<comment type="caution">
    <text evidence="2">The sequence shown here is derived from an EMBL/GenBank/DDBJ whole genome shotgun (WGS) entry which is preliminary data.</text>
</comment>
<dbReference type="InterPro" id="IPR036291">
    <property type="entry name" value="NAD(P)-bd_dom_sf"/>
</dbReference>
<evidence type="ECO:0000259" key="1">
    <source>
        <dbReference type="Pfam" id="PF13460"/>
    </source>
</evidence>
<organism evidence="2 3">
    <name type="scientific">Zosterops borbonicus</name>
    <dbReference type="NCBI Taxonomy" id="364589"/>
    <lineage>
        <taxon>Eukaryota</taxon>
        <taxon>Metazoa</taxon>
        <taxon>Chordata</taxon>
        <taxon>Craniata</taxon>
        <taxon>Vertebrata</taxon>
        <taxon>Euteleostomi</taxon>
        <taxon>Archelosauria</taxon>
        <taxon>Archosauria</taxon>
        <taxon>Dinosauria</taxon>
        <taxon>Saurischia</taxon>
        <taxon>Theropoda</taxon>
        <taxon>Coelurosauria</taxon>
        <taxon>Aves</taxon>
        <taxon>Neognathae</taxon>
        <taxon>Neoaves</taxon>
        <taxon>Telluraves</taxon>
        <taxon>Australaves</taxon>
        <taxon>Passeriformes</taxon>
        <taxon>Sylvioidea</taxon>
        <taxon>Zosteropidae</taxon>
        <taxon>Zosterops</taxon>
    </lineage>
</organism>
<dbReference type="OrthoDB" id="9216569at2759"/>
<reference evidence="2" key="1">
    <citation type="submission" date="2019-04" db="EMBL/GenBank/DDBJ databases">
        <title>Genome assembly of Zosterops borbonicus 15179.</title>
        <authorList>
            <person name="Leroy T."/>
            <person name="Anselmetti Y."/>
            <person name="Tilak M.-K."/>
            <person name="Nabholz B."/>
        </authorList>
    </citation>
    <scope>NUCLEOTIDE SEQUENCE</scope>
    <source>
        <strain evidence="2">HGM_15179</strain>
        <tissue evidence="2">Muscle</tissue>
    </source>
</reference>
<evidence type="ECO:0000313" key="2">
    <source>
        <dbReference type="EMBL" id="TRZ06257.1"/>
    </source>
</evidence>
<protein>
    <recommendedName>
        <fullName evidence="1">NAD(P)-binding domain-containing protein</fullName>
    </recommendedName>
</protein>
<dbReference type="SUPFAM" id="SSF51735">
    <property type="entry name" value="NAD(P)-binding Rossmann-fold domains"/>
    <property type="match status" value="1"/>
</dbReference>
<accession>A0A8K1D765</accession>